<dbReference type="AlphaFoldDB" id="A0A6I3WKD7"/>
<protein>
    <recommendedName>
        <fullName evidence="4">Secreted protein</fullName>
    </recommendedName>
</protein>
<evidence type="ECO:0000256" key="1">
    <source>
        <dbReference type="SAM" id="SignalP"/>
    </source>
</evidence>
<feature type="chain" id="PRO_5026197029" description="Secreted protein" evidence="1">
    <location>
        <begin position="24"/>
        <end position="101"/>
    </location>
</feature>
<evidence type="ECO:0008006" key="4">
    <source>
        <dbReference type="Google" id="ProtNLM"/>
    </source>
</evidence>
<keyword evidence="1" id="KW-0732">Signal</keyword>
<organism evidence="2 3">
    <name type="scientific">Pseudomonas spelaei</name>
    <dbReference type="NCBI Taxonomy" id="1055469"/>
    <lineage>
        <taxon>Bacteria</taxon>
        <taxon>Pseudomonadati</taxon>
        <taxon>Pseudomonadota</taxon>
        <taxon>Gammaproteobacteria</taxon>
        <taxon>Pseudomonadales</taxon>
        <taxon>Pseudomonadaceae</taxon>
        <taxon>Pseudomonas</taxon>
    </lineage>
</organism>
<evidence type="ECO:0000313" key="3">
    <source>
        <dbReference type="Proteomes" id="UP000438196"/>
    </source>
</evidence>
<reference evidence="2 3" key="1">
    <citation type="submission" date="2019-11" db="EMBL/GenBank/DDBJ databases">
        <title>Pseudomonas karstica sp. nov. and Pseudomonas spelaei sp. nov. from karst caves.</title>
        <authorList>
            <person name="Zeman M."/>
        </authorList>
    </citation>
    <scope>NUCLEOTIDE SEQUENCE [LARGE SCALE GENOMIC DNA]</scope>
    <source>
        <strain evidence="2 3">CCM 7893</strain>
    </source>
</reference>
<dbReference type="OrthoDB" id="7029980at2"/>
<comment type="caution">
    <text evidence="2">The sequence shown here is derived from an EMBL/GenBank/DDBJ whole genome shotgun (WGS) entry which is preliminary data.</text>
</comment>
<keyword evidence="3" id="KW-1185">Reference proteome</keyword>
<name>A0A6I3WKD7_9PSED</name>
<gene>
    <name evidence="2" type="ORF">GNF76_25385</name>
</gene>
<sequence length="101" mass="10872">MRLKHLLALAAPFALLLPLSVQAAWPEGGKSSFQQDCQKGAMQNPNVNPAQAKAHCECGANALEKNFSKEELSKLMDRNTPPDNALLAKAQSAIQSCKVVK</sequence>
<feature type="signal peptide" evidence="1">
    <location>
        <begin position="1"/>
        <end position="23"/>
    </location>
</feature>
<dbReference type="RefSeq" id="WP_155585822.1">
    <property type="nucleotide sequence ID" value="NZ_JBHSTH010000048.1"/>
</dbReference>
<dbReference type="Proteomes" id="UP000438196">
    <property type="component" value="Unassembled WGS sequence"/>
</dbReference>
<dbReference type="EMBL" id="WNNK01000029">
    <property type="protein sequence ID" value="MUF07692.1"/>
    <property type="molecule type" value="Genomic_DNA"/>
</dbReference>
<evidence type="ECO:0000313" key="2">
    <source>
        <dbReference type="EMBL" id="MUF07692.1"/>
    </source>
</evidence>
<proteinExistence type="predicted"/>
<accession>A0A6I3WKD7</accession>